<protein>
    <submittedName>
        <fullName evidence="1">Uncharacterized protein</fullName>
    </submittedName>
</protein>
<sequence length="86" mass="9824">MYNKQLSGIYTTTTINSMPASYSGLTDLGMYDTELSVLRKKIEQIEKMLCMLEVDKLLSEKYPALKSAYDEYEVILSIINGTEKKE</sequence>
<evidence type="ECO:0000313" key="2">
    <source>
        <dbReference type="Proteomes" id="UP000316733"/>
    </source>
</evidence>
<gene>
    <name evidence="1" type="ORF">EST35_0319</name>
</gene>
<organism evidence="1 2">
    <name type="scientific">Pseudomonas phage vB_PaeM_PA5oct</name>
    <dbReference type="NCBI Taxonomy" id="2163605"/>
    <lineage>
        <taxon>Viruses</taxon>
        <taxon>Duplodnaviria</taxon>
        <taxon>Heunggongvirae</taxon>
        <taxon>Uroviricota</taxon>
        <taxon>Caudoviricetes</taxon>
        <taxon>Arenbergviridae</taxon>
        <taxon>Wroclawvirus</taxon>
        <taxon>Wroclawvirus PA5oct</taxon>
    </lineage>
</organism>
<accession>A0A4Y1LUY9</accession>
<dbReference type="Proteomes" id="UP000316733">
    <property type="component" value="Segment"/>
</dbReference>
<reference evidence="2" key="1">
    <citation type="journal article" date="2020" name="bioRxiv">
        <title>Integrative omics analysis of Pseudomonas aeruginosa virus PA5oct highlights the molecular complexity of jumbo phages.</title>
        <authorList>
            <person name="Lood C."/>
            <person name="Danis-Wlodarczyk K."/>
            <person name="Blasdel B.G."/>
            <person name="Jang H.B."/>
            <person name="Vandenheuvel D."/>
            <person name="Briers Y."/>
            <person name="Noben J.-P."/>
            <person name="van Noort V."/>
            <person name="Drulis-Kawa Z."/>
            <person name="Lavigne R."/>
        </authorList>
    </citation>
    <scope>NUCLEOTIDE SEQUENCE [LARGE SCALE GENOMIC DNA]</scope>
</reference>
<evidence type="ECO:0000313" key="1">
    <source>
        <dbReference type="EMBL" id="QCG76200.1"/>
    </source>
</evidence>
<keyword evidence="2" id="KW-1185">Reference proteome</keyword>
<dbReference type="EMBL" id="MK797984">
    <property type="protein sequence ID" value="QCG76200.1"/>
    <property type="molecule type" value="Genomic_DNA"/>
</dbReference>
<name>A0A4Y1LUY9_9CAUD</name>
<proteinExistence type="predicted"/>